<dbReference type="InterPro" id="IPR050743">
    <property type="entry name" value="2-oxoacid_DH_E2_comp"/>
</dbReference>
<organism evidence="13 14">
    <name type="scientific">Thermomonas haemolytica</name>
    <dbReference type="NCBI Taxonomy" id="141949"/>
    <lineage>
        <taxon>Bacteria</taxon>
        <taxon>Pseudomonadati</taxon>
        <taxon>Pseudomonadota</taxon>
        <taxon>Gammaproteobacteria</taxon>
        <taxon>Lysobacterales</taxon>
        <taxon>Lysobacteraceae</taxon>
        <taxon>Thermomonas</taxon>
    </lineage>
</organism>
<comment type="catalytic activity">
    <reaction evidence="8 9">
        <text>N(6)-[(R)-dihydrolipoyl]-L-lysyl-[protein] + acetyl-CoA = N(6)-[(R)-S(8)-acetyldihydrolipoyl]-L-lysyl-[protein] + CoA</text>
        <dbReference type="Rhea" id="RHEA:17017"/>
        <dbReference type="Rhea" id="RHEA-COMP:10475"/>
        <dbReference type="Rhea" id="RHEA-COMP:10478"/>
        <dbReference type="ChEBI" id="CHEBI:57287"/>
        <dbReference type="ChEBI" id="CHEBI:57288"/>
        <dbReference type="ChEBI" id="CHEBI:83100"/>
        <dbReference type="ChEBI" id="CHEBI:83111"/>
        <dbReference type="EC" id="2.3.1.12"/>
    </reaction>
</comment>
<keyword evidence="13" id="KW-0670">Pyruvate</keyword>
<dbReference type="Pfam" id="PF02817">
    <property type="entry name" value="E3_binding"/>
    <property type="match status" value="1"/>
</dbReference>
<evidence type="ECO:0000259" key="11">
    <source>
        <dbReference type="PROSITE" id="PS50968"/>
    </source>
</evidence>
<comment type="cofactor">
    <cofactor evidence="9">
        <name>(R)-lipoate</name>
        <dbReference type="ChEBI" id="CHEBI:83088"/>
    </cofactor>
    <text evidence="9">Binds 1 lipoyl cofactor covalently.</text>
</comment>
<dbReference type="Gene3D" id="4.10.320.10">
    <property type="entry name" value="E3-binding domain"/>
    <property type="match status" value="1"/>
</dbReference>
<evidence type="ECO:0000256" key="2">
    <source>
        <dbReference type="ARBA" id="ARBA00011484"/>
    </source>
</evidence>
<dbReference type="SUPFAM" id="SSF52777">
    <property type="entry name" value="CoA-dependent acyltransferases"/>
    <property type="match status" value="1"/>
</dbReference>
<feature type="domain" description="Peripheral subunit-binding (PSBD)" evidence="12">
    <location>
        <begin position="153"/>
        <end position="190"/>
    </location>
</feature>
<feature type="compositionally biased region" description="Pro residues" evidence="10">
    <location>
        <begin position="90"/>
        <end position="109"/>
    </location>
</feature>
<dbReference type="SUPFAM" id="SSF47005">
    <property type="entry name" value="Peripheral subunit-binding domain of 2-oxo acid dehydrogenase complex"/>
    <property type="match status" value="1"/>
</dbReference>
<evidence type="ECO:0000259" key="12">
    <source>
        <dbReference type="PROSITE" id="PS51826"/>
    </source>
</evidence>
<name>A0A4V2V2D8_9GAMM</name>
<dbReference type="Gene3D" id="3.30.559.10">
    <property type="entry name" value="Chloramphenicol acetyltransferase-like domain"/>
    <property type="match status" value="1"/>
</dbReference>
<dbReference type="InterPro" id="IPR023213">
    <property type="entry name" value="CAT-like_dom_sf"/>
</dbReference>
<dbReference type="InterPro" id="IPR000089">
    <property type="entry name" value="Biotin_lipoyl"/>
</dbReference>
<dbReference type="SUPFAM" id="SSF51230">
    <property type="entry name" value="Single hybrid motif"/>
    <property type="match status" value="1"/>
</dbReference>
<dbReference type="Proteomes" id="UP000295414">
    <property type="component" value="Unassembled WGS sequence"/>
</dbReference>
<evidence type="ECO:0000256" key="1">
    <source>
        <dbReference type="ARBA" id="ARBA00007317"/>
    </source>
</evidence>
<dbReference type="RefSeq" id="WP_114959787.1">
    <property type="nucleotide sequence ID" value="NZ_MSZW01000043.1"/>
</dbReference>
<keyword evidence="5 9" id="KW-0450">Lipoyl</keyword>
<evidence type="ECO:0000256" key="3">
    <source>
        <dbReference type="ARBA" id="ARBA00022679"/>
    </source>
</evidence>
<comment type="function">
    <text evidence="7">The pyruvate dehydrogenase complex catalyzes the overall conversion of pyruvate to acetyl-CoA and CO(2). It contains multiple copies of three enzymatic components: pyruvate dehydrogenase (E1), dihydrolipoamide acetyltransferase (E2) and lipoamide dehydrogenase (E3).</text>
</comment>
<dbReference type="InterPro" id="IPR004167">
    <property type="entry name" value="PSBD"/>
</dbReference>
<dbReference type="Pfam" id="PF00198">
    <property type="entry name" value="2-oxoacid_dh"/>
    <property type="match status" value="1"/>
</dbReference>
<keyword evidence="14" id="KW-1185">Reference proteome</keyword>
<dbReference type="CDD" id="cd06849">
    <property type="entry name" value="lipoyl_domain"/>
    <property type="match status" value="1"/>
</dbReference>
<dbReference type="GO" id="GO:0004742">
    <property type="term" value="F:dihydrolipoyllysine-residue acetyltransferase activity"/>
    <property type="evidence" value="ECO:0007669"/>
    <property type="project" value="UniProtKB-UniRule"/>
</dbReference>
<evidence type="ECO:0000256" key="7">
    <source>
        <dbReference type="ARBA" id="ARBA00025211"/>
    </source>
</evidence>
<accession>A0A4V2V2D8</accession>
<feature type="domain" description="Lipoyl-binding" evidence="11">
    <location>
        <begin position="4"/>
        <end position="78"/>
    </location>
</feature>
<dbReference type="PROSITE" id="PS50968">
    <property type="entry name" value="BIOTINYL_LIPOYL"/>
    <property type="match status" value="1"/>
</dbReference>
<dbReference type="PROSITE" id="PS51826">
    <property type="entry name" value="PSBD"/>
    <property type="match status" value="1"/>
</dbReference>
<evidence type="ECO:0000256" key="5">
    <source>
        <dbReference type="ARBA" id="ARBA00022823"/>
    </source>
</evidence>
<dbReference type="FunFam" id="3.30.559.10:FF:000004">
    <property type="entry name" value="Acetyltransferase component of pyruvate dehydrogenase complex"/>
    <property type="match status" value="1"/>
</dbReference>
<gene>
    <name evidence="13" type="ORF">EDC34_10371</name>
</gene>
<dbReference type="Pfam" id="PF00364">
    <property type="entry name" value="Biotin_lipoyl"/>
    <property type="match status" value="1"/>
</dbReference>
<comment type="caution">
    <text evidence="13">The sequence shown here is derived from an EMBL/GenBank/DDBJ whole genome shotgun (WGS) entry which is preliminary data.</text>
</comment>
<evidence type="ECO:0000256" key="10">
    <source>
        <dbReference type="SAM" id="MobiDB-lite"/>
    </source>
</evidence>
<evidence type="ECO:0000313" key="14">
    <source>
        <dbReference type="Proteomes" id="UP000295414"/>
    </source>
</evidence>
<reference evidence="13 14" key="1">
    <citation type="submission" date="2019-03" db="EMBL/GenBank/DDBJ databases">
        <title>Genomic Encyclopedia of Type Strains, Phase IV (KMG-IV): sequencing the most valuable type-strain genomes for metagenomic binning, comparative biology and taxonomic classification.</title>
        <authorList>
            <person name="Goeker M."/>
        </authorList>
    </citation>
    <scope>NUCLEOTIDE SEQUENCE [LARGE SCALE GENOMIC DNA]</scope>
    <source>
        <strain evidence="13 14">DSM 13605</strain>
    </source>
</reference>
<keyword evidence="3 9" id="KW-0808">Transferase</keyword>
<dbReference type="InterPro" id="IPR011053">
    <property type="entry name" value="Single_hybrid_motif"/>
</dbReference>
<dbReference type="GO" id="GO:0031405">
    <property type="term" value="F:lipoic acid binding"/>
    <property type="evidence" value="ECO:0007669"/>
    <property type="project" value="TreeGrafter"/>
</dbReference>
<dbReference type="PANTHER" id="PTHR43178:SF2">
    <property type="entry name" value="DIHYDROLIPOYLLYSINE-RESIDUE ACETYLTRANSFERASE COMPONENT OF PYRUVATE DEHYDROGENASE COMPLEX"/>
    <property type="match status" value="1"/>
</dbReference>
<dbReference type="InterPro" id="IPR003016">
    <property type="entry name" value="2-oxoA_DH_lipoyl-BS"/>
</dbReference>
<dbReference type="Gene3D" id="2.40.50.100">
    <property type="match status" value="1"/>
</dbReference>
<evidence type="ECO:0000256" key="6">
    <source>
        <dbReference type="ARBA" id="ARBA00023315"/>
    </source>
</evidence>
<protein>
    <recommendedName>
        <fullName evidence="9">Acetyltransferase component of pyruvate dehydrogenase complex</fullName>
        <ecNumber evidence="9">2.3.1.12</ecNumber>
    </recommendedName>
</protein>
<dbReference type="InterPro" id="IPR006256">
    <property type="entry name" value="AcTrfase_Pyrv_DH_cplx"/>
</dbReference>
<evidence type="ECO:0000256" key="9">
    <source>
        <dbReference type="RuleBase" id="RU361137"/>
    </source>
</evidence>
<dbReference type="FunFam" id="2.40.50.100:FF:000009">
    <property type="entry name" value="Acetyltransferase component of pyruvate dehydrogenase complex"/>
    <property type="match status" value="1"/>
</dbReference>
<keyword evidence="6 9" id="KW-0012">Acyltransferase</keyword>
<evidence type="ECO:0000313" key="13">
    <source>
        <dbReference type="EMBL" id="TCT24732.1"/>
    </source>
</evidence>
<dbReference type="AlphaFoldDB" id="A0A4V2V2D8"/>
<dbReference type="EMBL" id="SMAP01000003">
    <property type="protein sequence ID" value="TCT24732.1"/>
    <property type="molecule type" value="Genomic_DNA"/>
</dbReference>
<proteinExistence type="inferred from homology"/>
<keyword evidence="4" id="KW-0677">Repeat</keyword>
<dbReference type="GO" id="GO:0005737">
    <property type="term" value="C:cytoplasm"/>
    <property type="evidence" value="ECO:0007669"/>
    <property type="project" value="TreeGrafter"/>
</dbReference>
<dbReference type="OrthoDB" id="9805770at2"/>
<dbReference type="PANTHER" id="PTHR43178">
    <property type="entry name" value="DIHYDROLIPOAMIDE ACETYLTRANSFERASE COMPONENT OF PYRUVATE DEHYDROGENASE COMPLEX"/>
    <property type="match status" value="1"/>
</dbReference>
<dbReference type="EC" id="2.3.1.12" evidence="9"/>
<evidence type="ECO:0000256" key="4">
    <source>
        <dbReference type="ARBA" id="ARBA00022737"/>
    </source>
</evidence>
<sequence>MAELKEARVPDIGGHTDVPVIELLVQPGDTVAKDQGLVTLESDKATMEVPAPFAGVVRELKVKLGDTVSEGGVVAVIEVAEAAAAAPAPAAAPPPAKPAAQEPPKPAPAAPVAVPAESGAPVPALAPVAEPGQPGIPPMRFEADAVLPEKVPYASPAVRLFARELGVDLAQVVGKGRGGRIMKEDVQAFVKAALAGGGAPASAPALAAGGGLNLIPWPKVDFAKFGAIETKPLSRIQKISGANLARNWAMIPHVTQHDAADITELEALRVALNDENAKAIAAGKAGKVTMLAFLIKACVAALKKFPTFNASLEGDNLVLKKYFHIGFAADTPNGLVVPVLRDADQKGVLEIAREMGELAALARDGKLKPEQMQGGCFTISSLGGIGGTAFTPIINAPEVAILGVSKSETKPVWDGTQFQPRLMLPLSLSYDHRVIDGAAAARFTSYLGQLLADLRRAML</sequence>
<dbReference type="InterPro" id="IPR036625">
    <property type="entry name" value="E3-bd_dom_sf"/>
</dbReference>
<dbReference type="GO" id="GO:0006086">
    <property type="term" value="P:pyruvate decarboxylation to acetyl-CoA"/>
    <property type="evidence" value="ECO:0007669"/>
    <property type="project" value="UniProtKB-UniRule"/>
</dbReference>
<comment type="subunit">
    <text evidence="2 9">Forms a 24-polypeptide structural core with octahedral symmetry.</text>
</comment>
<dbReference type="GO" id="GO:0045254">
    <property type="term" value="C:pyruvate dehydrogenase complex"/>
    <property type="evidence" value="ECO:0007669"/>
    <property type="project" value="UniProtKB-UniRule"/>
</dbReference>
<evidence type="ECO:0000256" key="8">
    <source>
        <dbReference type="ARBA" id="ARBA00048370"/>
    </source>
</evidence>
<dbReference type="PROSITE" id="PS00189">
    <property type="entry name" value="LIPOYL"/>
    <property type="match status" value="1"/>
</dbReference>
<dbReference type="InterPro" id="IPR001078">
    <property type="entry name" value="2-oxoacid_DH_actylTfrase"/>
</dbReference>
<dbReference type="NCBIfam" id="TIGR01348">
    <property type="entry name" value="PDHac_trf_long"/>
    <property type="match status" value="1"/>
</dbReference>
<comment type="similarity">
    <text evidence="1 9">Belongs to the 2-oxoacid dehydrogenase family.</text>
</comment>
<feature type="region of interest" description="Disordered" evidence="10">
    <location>
        <begin position="89"/>
        <end position="115"/>
    </location>
</feature>